<dbReference type="PROSITE" id="PS50268">
    <property type="entry name" value="CADHERIN_2"/>
    <property type="match status" value="7"/>
</dbReference>
<keyword evidence="5" id="KW-0130">Cell adhesion</keyword>
<dbReference type="PRINTS" id="PR00205">
    <property type="entry name" value="CADHERIN"/>
</dbReference>
<dbReference type="PANTHER" id="PTHR24028">
    <property type="entry name" value="CADHERIN-87A"/>
    <property type="match status" value="1"/>
</dbReference>
<protein>
    <recommendedName>
        <fullName evidence="11">Cadherin domain-containing protein</fullName>
    </recommendedName>
</protein>
<feature type="transmembrane region" description="Helical" evidence="10">
    <location>
        <begin position="946"/>
        <end position="969"/>
    </location>
</feature>
<keyword evidence="3" id="KW-0677">Repeat</keyword>
<dbReference type="SUPFAM" id="SSF49313">
    <property type="entry name" value="Cadherin-like"/>
    <property type="match status" value="6"/>
</dbReference>
<dbReference type="Pfam" id="PF08266">
    <property type="entry name" value="Cadherin_2"/>
    <property type="match status" value="1"/>
</dbReference>
<organism evidence="12 13">
    <name type="scientific">Intoshia linei</name>
    <dbReference type="NCBI Taxonomy" id="1819745"/>
    <lineage>
        <taxon>Eukaryota</taxon>
        <taxon>Metazoa</taxon>
        <taxon>Spiralia</taxon>
        <taxon>Lophotrochozoa</taxon>
        <taxon>Mesozoa</taxon>
        <taxon>Orthonectida</taxon>
        <taxon>Rhopaluridae</taxon>
        <taxon>Intoshia</taxon>
    </lineage>
</organism>
<evidence type="ECO:0000256" key="2">
    <source>
        <dbReference type="ARBA" id="ARBA00022692"/>
    </source>
</evidence>
<evidence type="ECO:0000256" key="4">
    <source>
        <dbReference type="ARBA" id="ARBA00022837"/>
    </source>
</evidence>
<feature type="domain" description="Cadherin" evidence="11">
    <location>
        <begin position="138"/>
        <end position="268"/>
    </location>
</feature>
<evidence type="ECO:0000259" key="11">
    <source>
        <dbReference type="PROSITE" id="PS50268"/>
    </source>
</evidence>
<dbReference type="InterPro" id="IPR013164">
    <property type="entry name" value="Cadherin_N"/>
</dbReference>
<reference evidence="12 13" key="1">
    <citation type="submission" date="2016-04" db="EMBL/GenBank/DDBJ databases">
        <title>The genome of Intoshia linei affirms orthonectids as highly simplified spiralians.</title>
        <authorList>
            <person name="Mikhailov K.V."/>
            <person name="Slusarev G.S."/>
            <person name="Nikitin M.A."/>
            <person name="Logacheva M.D."/>
            <person name="Penin A."/>
            <person name="Aleoshin V."/>
            <person name="Panchin Y.V."/>
        </authorList>
    </citation>
    <scope>NUCLEOTIDE SEQUENCE [LARGE SCALE GENOMIC DNA]</scope>
    <source>
        <strain evidence="12">Intl2013</strain>
        <tissue evidence="12">Whole animal</tissue>
    </source>
</reference>
<dbReference type="GO" id="GO:0007156">
    <property type="term" value="P:homophilic cell adhesion via plasma membrane adhesion molecules"/>
    <property type="evidence" value="ECO:0007669"/>
    <property type="project" value="InterPro"/>
</dbReference>
<evidence type="ECO:0000256" key="8">
    <source>
        <dbReference type="ARBA" id="ARBA00023180"/>
    </source>
</evidence>
<evidence type="ECO:0000256" key="1">
    <source>
        <dbReference type="ARBA" id="ARBA00004167"/>
    </source>
</evidence>
<dbReference type="Proteomes" id="UP000078046">
    <property type="component" value="Unassembled WGS sequence"/>
</dbReference>
<dbReference type="InterPro" id="IPR002126">
    <property type="entry name" value="Cadherin-like_dom"/>
</dbReference>
<proteinExistence type="predicted"/>
<evidence type="ECO:0000256" key="5">
    <source>
        <dbReference type="ARBA" id="ARBA00022889"/>
    </source>
</evidence>
<accession>A0A177B5Z6</accession>
<feature type="domain" description="Cadherin" evidence="11">
    <location>
        <begin position="640"/>
        <end position="788"/>
    </location>
</feature>
<keyword evidence="13" id="KW-1185">Reference proteome</keyword>
<dbReference type="EMBL" id="LWCA01000342">
    <property type="protein sequence ID" value="OAF69063.1"/>
    <property type="molecule type" value="Genomic_DNA"/>
</dbReference>
<keyword evidence="4 9" id="KW-0106">Calcium</keyword>
<dbReference type="OrthoDB" id="6252479at2759"/>
<evidence type="ECO:0000256" key="10">
    <source>
        <dbReference type="SAM" id="Phobius"/>
    </source>
</evidence>
<name>A0A177B5Z6_9BILA</name>
<evidence type="ECO:0000256" key="9">
    <source>
        <dbReference type="PROSITE-ProRule" id="PRU00043"/>
    </source>
</evidence>
<keyword evidence="2 10" id="KW-0812">Transmembrane</keyword>
<dbReference type="InterPro" id="IPR050174">
    <property type="entry name" value="Protocadherin/Cadherin-CA"/>
</dbReference>
<keyword evidence="7 10" id="KW-0472">Membrane</keyword>
<sequence>MDSENYLYYTIVEENFQAIYIGNVMRDLKKFDYVNKKSKFLILNHLIDEKLKNVNFTVNYLNGDMHIQNKVDRDDICANAVDCDLCYKIAILPLENMITVNIIIKIMDINDNSPFFIKFKNLTKFYEYSEINHLNKMHSSVYNVSISEKAKPGHLIKLPQVYDIDHPRNGIKEFILLNKGSSNVNPIEIFPFSIVYRKGMVVSSKNVIYKNSENFVKIKNIWLNLTTFLDYEMTQSYEFVIQANDGKYKTNLSIFVKVLDENDNLPIFLTEYDRKKVIDHFNLNKTKNLPISSLYKMLNFSVKKQFEKNYICQRMVKIKENLPINSQIYQFFVVDPDSGRNSDIDYSLEKSDIKNIENFNLDAYGILYNKIVLKYKETKKIEIKIQACNIHSLNFKCSKCSLIIYVIDTNDHKPLITLNTLTKEKSVKIYENEKIGTFISYIEVYDPDDDEFGQVMCRLNEENDSNFKIIKILKNKFSLVTNAILNREKTSMFIIQITCFDNYKKIEKNLSNYTEKSLNIEIIDRNDNAPVLKTNKTHINLQVAENNEKGILLLHFDAIDLDDHKNGQINYILDEESKKSFYCKNDSMYTKITFDREKTSNYTIFLTLQDQATIISERLSTVIEIYIEIIDLDDNLPCFKHNFYTFKIFENLPILKVVGQIKANDVDGAPNNIFTYYLNEKNQFYRNFSNSDAFISLYNLFNSDILDQESKNFAINPKTGQIKSLVTFDEKDDNIYHLVAVVVPDDTFKNYRFGNMDNFHHQLKMSPQCAFVKIIIHIVPNSKKRQTFATKNSDIVNAREIYLDRYKSYYEKYKKLYNMKYIINDKFNKSIFVNVDYRRNKFEQLFQIIPKDVRYQNGTMKFSIIYHKNDTVPIFFVQSQTGLIYSNQNMSLLNGNSYHLKIVINEIGTQIYKSRINVFINVVDRKFKFQYIPKYSTLHQFKYEKVGLILILLSTIVILIIGILIFYLIKCKKYKIFD</sequence>
<dbReference type="Gene3D" id="2.60.40.60">
    <property type="entry name" value="Cadherins"/>
    <property type="match status" value="6"/>
</dbReference>
<keyword evidence="6 10" id="KW-1133">Transmembrane helix</keyword>
<dbReference type="AlphaFoldDB" id="A0A177B5Z6"/>
<feature type="domain" description="Cadherin" evidence="11">
    <location>
        <begin position="421"/>
        <end position="532"/>
    </location>
</feature>
<dbReference type="GO" id="GO:0005886">
    <property type="term" value="C:plasma membrane"/>
    <property type="evidence" value="ECO:0007669"/>
    <property type="project" value="InterPro"/>
</dbReference>
<feature type="domain" description="Cadherin" evidence="11">
    <location>
        <begin position="851"/>
        <end position="935"/>
    </location>
</feature>
<evidence type="ECO:0000313" key="13">
    <source>
        <dbReference type="Proteomes" id="UP000078046"/>
    </source>
</evidence>
<feature type="domain" description="Cadherin" evidence="11">
    <location>
        <begin position="535"/>
        <end position="639"/>
    </location>
</feature>
<gene>
    <name evidence="12" type="ORF">A3Q56_03190</name>
</gene>
<evidence type="ECO:0000256" key="3">
    <source>
        <dbReference type="ARBA" id="ARBA00022737"/>
    </source>
</evidence>
<dbReference type="InterPro" id="IPR020894">
    <property type="entry name" value="Cadherin_CS"/>
</dbReference>
<dbReference type="InterPro" id="IPR015919">
    <property type="entry name" value="Cadherin-like_sf"/>
</dbReference>
<feature type="domain" description="Cadherin" evidence="11">
    <location>
        <begin position="316"/>
        <end position="416"/>
    </location>
</feature>
<comment type="subcellular location">
    <subcellularLocation>
        <location evidence="1">Membrane</location>
        <topology evidence="1">Single-pass membrane protein</topology>
    </subcellularLocation>
</comment>
<dbReference type="SMART" id="SM00112">
    <property type="entry name" value="CA"/>
    <property type="match status" value="5"/>
</dbReference>
<dbReference type="PROSITE" id="PS00232">
    <property type="entry name" value="CADHERIN_1"/>
    <property type="match status" value="4"/>
</dbReference>
<keyword evidence="8" id="KW-0325">Glycoprotein</keyword>
<dbReference type="PANTHER" id="PTHR24028:SF146">
    <property type="entry name" value="CADHERIN 96CB, ISOFORM D-RELATED"/>
    <property type="match status" value="1"/>
</dbReference>
<comment type="caution">
    <text evidence="12">The sequence shown here is derived from an EMBL/GenBank/DDBJ whole genome shotgun (WGS) entry which is preliminary data.</text>
</comment>
<feature type="domain" description="Cadherin" evidence="11">
    <location>
        <begin position="27"/>
        <end position="116"/>
    </location>
</feature>
<evidence type="ECO:0000256" key="6">
    <source>
        <dbReference type="ARBA" id="ARBA00022989"/>
    </source>
</evidence>
<evidence type="ECO:0000256" key="7">
    <source>
        <dbReference type="ARBA" id="ARBA00023136"/>
    </source>
</evidence>
<evidence type="ECO:0000313" key="12">
    <source>
        <dbReference type="EMBL" id="OAF69063.1"/>
    </source>
</evidence>
<dbReference type="GO" id="GO:0005509">
    <property type="term" value="F:calcium ion binding"/>
    <property type="evidence" value="ECO:0007669"/>
    <property type="project" value="UniProtKB-UniRule"/>
</dbReference>
<dbReference type="Pfam" id="PF00028">
    <property type="entry name" value="Cadherin"/>
    <property type="match status" value="2"/>
</dbReference>
<dbReference type="CDD" id="cd11304">
    <property type="entry name" value="Cadherin_repeat"/>
    <property type="match status" value="6"/>
</dbReference>